<feature type="transmembrane region" description="Helical" evidence="1">
    <location>
        <begin position="165"/>
        <end position="186"/>
    </location>
</feature>
<keyword evidence="1" id="KW-1133">Transmembrane helix</keyword>
<dbReference type="PANTHER" id="PTHR36834">
    <property type="entry name" value="MEMBRANE PROTEIN-RELATED"/>
    <property type="match status" value="1"/>
</dbReference>
<keyword evidence="1" id="KW-0472">Membrane</keyword>
<evidence type="ECO:0000259" key="2">
    <source>
        <dbReference type="Pfam" id="PF04892"/>
    </source>
</evidence>
<dbReference type="Proteomes" id="UP000316747">
    <property type="component" value="Unassembled WGS sequence"/>
</dbReference>
<keyword evidence="1" id="KW-0812">Transmembrane</keyword>
<comment type="caution">
    <text evidence="3">The sequence shown here is derived from an EMBL/GenBank/DDBJ whole genome shotgun (WGS) entry which is preliminary data.</text>
</comment>
<feature type="transmembrane region" description="Helical" evidence="1">
    <location>
        <begin position="20"/>
        <end position="44"/>
    </location>
</feature>
<feature type="transmembrane region" description="Helical" evidence="1">
    <location>
        <begin position="107"/>
        <end position="131"/>
    </location>
</feature>
<name>A0A543HXC4_9MICO</name>
<feature type="transmembrane region" description="Helical" evidence="1">
    <location>
        <begin position="79"/>
        <end position="100"/>
    </location>
</feature>
<sequence>MQPQPDVVGDDALTWRTMTLLVKIGTVVIWVVSVFYLALLLKLLLFSRPLGSERSLNLIPFATISGYLFSGPATAKRFAIGNVIGNVVAFVPLGALLPLLRRWMGIWTNLLIVLCVSVAVEIVQGVFGVGASDIDDVILNTLGGLVGILCFTLLRALLRSWSRLITVMAVLSLLAVPILCYFLFAIRLRM</sequence>
<proteinExistence type="predicted"/>
<evidence type="ECO:0000256" key="1">
    <source>
        <dbReference type="SAM" id="Phobius"/>
    </source>
</evidence>
<gene>
    <name evidence="3" type="ORF">FBY41_2930</name>
</gene>
<feature type="domain" description="VanZ-like" evidence="2">
    <location>
        <begin position="34"/>
        <end position="154"/>
    </location>
</feature>
<feature type="transmembrane region" description="Helical" evidence="1">
    <location>
        <begin position="137"/>
        <end position="158"/>
    </location>
</feature>
<dbReference type="InterPro" id="IPR053150">
    <property type="entry name" value="Teicoplanin_resist-assoc"/>
</dbReference>
<reference evidence="3 4" key="1">
    <citation type="submission" date="2019-06" db="EMBL/GenBank/DDBJ databases">
        <title>Genome sequencing of plant associated microbes to promote plant fitness in Sorghum bicolor and Oryza sativa.</title>
        <authorList>
            <person name="Coleman-Derr D."/>
        </authorList>
    </citation>
    <scope>NUCLEOTIDE SEQUENCE [LARGE SCALE GENOMIC DNA]</scope>
    <source>
        <strain evidence="3 4">KV-663</strain>
    </source>
</reference>
<organism evidence="3 4">
    <name type="scientific">Humibacillus xanthopallidus</name>
    <dbReference type="NCBI Taxonomy" id="412689"/>
    <lineage>
        <taxon>Bacteria</taxon>
        <taxon>Bacillati</taxon>
        <taxon>Actinomycetota</taxon>
        <taxon>Actinomycetes</taxon>
        <taxon>Micrococcales</taxon>
        <taxon>Intrasporangiaceae</taxon>
        <taxon>Humibacillus</taxon>
    </lineage>
</organism>
<evidence type="ECO:0000313" key="4">
    <source>
        <dbReference type="Proteomes" id="UP000316747"/>
    </source>
</evidence>
<evidence type="ECO:0000313" key="3">
    <source>
        <dbReference type="EMBL" id="TQM62885.1"/>
    </source>
</evidence>
<dbReference type="EMBL" id="VFPM01000002">
    <property type="protein sequence ID" value="TQM62885.1"/>
    <property type="molecule type" value="Genomic_DNA"/>
</dbReference>
<dbReference type="AlphaFoldDB" id="A0A543HXC4"/>
<accession>A0A543HXC4</accession>
<dbReference type="InterPro" id="IPR006976">
    <property type="entry name" value="VanZ-like"/>
</dbReference>
<dbReference type="PANTHER" id="PTHR36834:SF2">
    <property type="entry name" value="MEMBRANE PROTEIN"/>
    <property type="match status" value="1"/>
</dbReference>
<keyword evidence="4" id="KW-1185">Reference proteome</keyword>
<dbReference type="Pfam" id="PF04892">
    <property type="entry name" value="VanZ"/>
    <property type="match status" value="1"/>
</dbReference>
<protein>
    <submittedName>
        <fullName evidence="3">Glycopeptide antibiotics resistance protein</fullName>
    </submittedName>
</protein>